<proteinExistence type="predicted"/>
<evidence type="ECO:0000259" key="1">
    <source>
        <dbReference type="Pfam" id="PF00724"/>
    </source>
</evidence>
<dbReference type="InterPro" id="IPR045247">
    <property type="entry name" value="Oye-like"/>
</dbReference>
<organism evidence="2 3">
    <name type="scientific">Pseudocercospora eumusae</name>
    <dbReference type="NCBI Taxonomy" id="321146"/>
    <lineage>
        <taxon>Eukaryota</taxon>
        <taxon>Fungi</taxon>
        <taxon>Dikarya</taxon>
        <taxon>Ascomycota</taxon>
        <taxon>Pezizomycotina</taxon>
        <taxon>Dothideomycetes</taxon>
        <taxon>Dothideomycetidae</taxon>
        <taxon>Mycosphaerellales</taxon>
        <taxon>Mycosphaerellaceae</taxon>
        <taxon>Pseudocercospora</taxon>
    </lineage>
</organism>
<name>A0A139H8B4_9PEZI</name>
<dbReference type="SUPFAM" id="SSF51395">
    <property type="entry name" value="FMN-linked oxidoreductases"/>
    <property type="match status" value="1"/>
</dbReference>
<dbReference type="GO" id="GO:0010181">
    <property type="term" value="F:FMN binding"/>
    <property type="evidence" value="ECO:0007669"/>
    <property type="project" value="InterPro"/>
</dbReference>
<dbReference type="EMBL" id="LFZN01000108">
    <property type="protein sequence ID" value="KXS98703.1"/>
    <property type="molecule type" value="Genomic_DNA"/>
</dbReference>
<dbReference type="GO" id="GO:0003959">
    <property type="term" value="F:NADPH dehydrogenase activity"/>
    <property type="evidence" value="ECO:0007669"/>
    <property type="project" value="TreeGrafter"/>
</dbReference>
<sequence>MSPSQAFSESKLFTPLEIGKMNLQHRIIMAPLTRLRATADHVILPMAKEYYAQRASTPGTLLIAESNLISPRHGGAAHMPGIWNQEQIAAWKDVVDAVHAQGSYIFLQLVALGRVADEEQLEKEGGFPVVGASAIPFRGAGMGEGIVVQGATPHALTQDEIRATVGDFVQAAKHGTEAGFDGIEIHGANGYLIDQFLQDASNQRNDSYGGSVENRARFALEVATAVSEAIGKERLGFRISPFSTFQGMKMDGNKPVEQFSYLTKKLKDLHLAYLHIIESRVVNSMDCEKIEGIEPFLNIWGKEKPVLVAGGFDSERAREAVEDEYKEFHVGVVFGRWFISNPDLVCRVKHGLEFNQYDRDTFYAVEQKKGYLDLSCSEGWKREVGSCMNGSK</sequence>
<protein>
    <recommendedName>
        <fullName evidence="1">NADH:flavin oxidoreductase/NADH oxidase N-terminal domain-containing protein</fullName>
    </recommendedName>
</protein>
<dbReference type="InterPro" id="IPR013785">
    <property type="entry name" value="Aldolase_TIM"/>
</dbReference>
<keyword evidence="3" id="KW-1185">Reference proteome</keyword>
<dbReference type="Gene3D" id="3.20.20.70">
    <property type="entry name" value="Aldolase class I"/>
    <property type="match status" value="1"/>
</dbReference>
<dbReference type="Pfam" id="PF00724">
    <property type="entry name" value="Oxidored_FMN"/>
    <property type="match status" value="1"/>
</dbReference>
<dbReference type="PANTHER" id="PTHR22893:SF91">
    <property type="entry name" value="NADPH DEHYDROGENASE 2-RELATED"/>
    <property type="match status" value="1"/>
</dbReference>
<dbReference type="FunFam" id="3.20.20.70:FF:000138">
    <property type="entry name" value="NADPH dehydrogenase 1"/>
    <property type="match status" value="1"/>
</dbReference>
<dbReference type="PANTHER" id="PTHR22893">
    <property type="entry name" value="NADH OXIDOREDUCTASE-RELATED"/>
    <property type="match status" value="1"/>
</dbReference>
<evidence type="ECO:0000313" key="2">
    <source>
        <dbReference type="EMBL" id="KXS98703.1"/>
    </source>
</evidence>
<gene>
    <name evidence="2" type="ORF">AC578_1250</name>
</gene>
<reference evidence="2 3" key="1">
    <citation type="submission" date="2015-07" db="EMBL/GenBank/DDBJ databases">
        <title>Comparative genomics of the Sigatoka disease complex on banana suggests a link between parallel evolutionary changes in Pseudocercospora fijiensis and Pseudocercospora eumusae and increased virulence on the banana host.</title>
        <authorList>
            <person name="Chang T.-C."/>
            <person name="Salvucci A."/>
            <person name="Crous P.W."/>
            <person name="Stergiopoulos I."/>
        </authorList>
    </citation>
    <scope>NUCLEOTIDE SEQUENCE [LARGE SCALE GENOMIC DNA]</scope>
    <source>
        <strain evidence="2 3">CBS 114824</strain>
    </source>
</reference>
<evidence type="ECO:0000313" key="3">
    <source>
        <dbReference type="Proteomes" id="UP000070133"/>
    </source>
</evidence>
<accession>A0A139H8B4</accession>
<dbReference type="Proteomes" id="UP000070133">
    <property type="component" value="Unassembled WGS sequence"/>
</dbReference>
<dbReference type="STRING" id="321146.A0A139H8B4"/>
<comment type="caution">
    <text evidence="2">The sequence shown here is derived from an EMBL/GenBank/DDBJ whole genome shotgun (WGS) entry which is preliminary data.</text>
</comment>
<dbReference type="OrthoDB" id="276546at2759"/>
<feature type="domain" description="NADH:flavin oxidoreductase/NADH oxidase N-terminal" evidence="1">
    <location>
        <begin position="11"/>
        <end position="353"/>
    </location>
</feature>
<dbReference type="CDD" id="cd02933">
    <property type="entry name" value="OYE_like_FMN"/>
    <property type="match status" value="1"/>
</dbReference>
<dbReference type="InterPro" id="IPR001155">
    <property type="entry name" value="OxRdtase_FMN_N"/>
</dbReference>
<dbReference type="AlphaFoldDB" id="A0A139H8B4"/>